<proteinExistence type="predicted"/>
<evidence type="ECO:0000313" key="2">
    <source>
        <dbReference type="EMBL" id="QEL18700.1"/>
    </source>
</evidence>
<evidence type="ECO:0000313" key="3">
    <source>
        <dbReference type="Proteomes" id="UP000324974"/>
    </source>
</evidence>
<dbReference type="KEGG" id="lrs:PX52LOC_05736"/>
<dbReference type="RefSeq" id="WP_149113172.1">
    <property type="nucleotide sequence ID" value="NZ_CP042425.1"/>
</dbReference>
<reference evidence="3" key="1">
    <citation type="submission" date="2019-08" db="EMBL/GenBank/DDBJ databases">
        <title>Limnoglobus roseus gen. nov., sp. nov., a novel freshwater planctomycete with a giant genome from the family Gemmataceae.</title>
        <authorList>
            <person name="Kulichevskaya I.S."/>
            <person name="Naumoff D.G."/>
            <person name="Miroshnikov K."/>
            <person name="Ivanova A."/>
            <person name="Philippov D.A."/>
            <person name="Hakobyan A."/>
            <person name="Rijpstra I.C."/>
            <person name="Sinninghe Damste J.S."/>
            <person name="Liesack W."/>
            <person name="Dedysh S.N."/>
        </authorList>
    </citation>
    <scope>NUCLEOTIDE SEQUENCE [LARGE SCALE GENOMIC DNA]</scope>
    <source>
        <strain evidence="3">PX52</strain>
    </source>
</reference>
<gene>
    <name evidence="2" type="ORF">PX52LOC_05736</name>
</gene>
<organism evidence="2 3">
    <name type="scientific">Limnoglobus roseus</name>
    <dbReference type="NCBI Taxonomy" id="2598579"/>
    <lineage>
        <taxon>Bacteria</taxon>
        <taxon>Pseudomonadati</taxon>
        <taxon>Planctomycetota</taxon>
        <taxon>Planctomycetia</taxon>
        <taxon>Gemmatales</taxon>
        <taxon>Gemmataceae</taxon>
        <taxon>Limnoglobus</taxon>
    </lineage>
</organism>
<protein>
    <submittedName>
        <fullName evidence="2">Uncharacterized protein</fullName>
    </submittedName>
</protein>
<dbReference type="Proteomes" id="UP000324974">
    <property type="component" value="Chromosome"/>
</dbReference>
<dbReference type="EMBL" id="CP042425">
    <property type="protein sequence ID" value="QEL18700.1"/>
    <property type="molecule type" value="Genomic_DNA"/>
</dbReference>
<sequence>MTEDQTTETVAAQPADAPVESTFDPEHPVRKPPFAFSEGEEVILPDGVKGKVVGITKDEAGEASYSVVALAVREFSEAQLLKA</sequence>
<accession>A0A5C1AIM2</accession>
<name>A0A5C1AIM2_9BACT</name>
<keyword evidence="3" id="KW-1185">Reference proteome</keyword>
<feature type="region of interest" description="Disordered" evidence="1">
    <location>
        <begin position="1"/>
        <end position="37"/>
    </location>
</feature>
<evidence type="ECO:0000256" key="1">
    <source>
        <dbReference type="SAM" id="MobiDB-lite"/>
    </source>
</evidence>
<dbReference type="AlphaFoldDB" id="A0A5C1AIM2"/>